<evidence type="ECO:0000256" key="2">
    <source>
        <dbReference type="ARBA" id="ARBA00022516"/>
    </source>
</evidence>
<evidence type="ECO:0000256" key="7">
    <source>
        <dbReference type="ARBA" id="ARBA00023264"/>
    </source>
</evidence>
<dbReference type="OrthoDB" id="17102at2759"/>
<evidence type="ECO:0000256" key="9">
    <source>
        <dbReference type="SAM" id="MobiDB-lite"/>
    </source>
</evidence>
<comment type="caution">
    <text evidence="11">The sequence shown here is derived from an EMBL/GenBank/DDBJ whole genome shotgun (WGS) entry which is preliminary data.</text>
</comment>
<feature type="region of interest" description="Disordered" evidence="9">
    <location>
        <begin position="405"/>
        <end position="429"/>
    </location>
</feature>
<proteinExistence type="inferred from homology"/>
<feature type="domain" description="Cytidyltransferase-like" evidence="10">
    <location>
        <begin position="252"/>
        <end position="379"/>
    </location>
</feature>
<evidence type="ECO:0000259" key="10">
    <source>
        <dbReference type="Pfam" id="PF01467"/>
    </source>
</evidence>
<dbReference type="GO" id="GO:0005635">
    <property type="term" value="C:nuclear envelope"/>
    <property type="evidence" value="ECO:0007669"/>
    <property type="project" value="TreeGrafter"/>
</dbReference>
<keyword evidence="4" id="KW-0548">Nucleotidyltransferase</keyword>
<dbReference type="NCBIfam" id="TIGR00125">
    <property type="entry name" value="cyt_tran_rel"/>
    <property type="match status" value="1"/>
</dbReference>
<keyword evidence="3" id="KW-0808">Transferase</keyword>
<evidence type="ECO:0000256" key="3">
    <source>
        <dbReference type="ARBA" id="ARBA00022679"/>
    </source>
</evidence>
<keyword evidence="2" id="KW-0444">Lipid biosynthesis</keyword>
<evidence type="ECO:0000313" key="12">
    <source>
        <dbReference type="Proteomes" id="UP000812966"/>
    </source>
</evidence>
<organism evidence="11 12">
    <name type="scientific">Filobasidium floriforme</name>
    <dbReference type="NCBI Taxonomy" id="5210"/>
    <lineage>
        <taxon>Eukaryota</taxon>
        <taxon>Fungi</taxon>
        <taxon>Dikarya</taxon>
        <taxon>Basidiomycota</taxon>
        <taxon>Agaricomycotina</taxon>
        <taxon>Tremellomycetes</taxon>
        <taxon>Filobasidiales</taxon>
        <taxon>Filobasidiaceae</taxon>
        <taxon>Filobasidium</taxon>
    </lineage>
</organism>
<feature type="compositionally biased region" description="Low complexity" evidence="9">
    <location>
        <begin position="115"/>
        <end position="124"/>
    </location>
</feature>
<evidence type="ECO:0000256" key="4">
    <source>
        <dbReference type="ARBA" id="ARBA00022695"/>
    </source>
</evidence>
<feature type="compositionally biased region" description="Basic residues" evidence="9">
    <location>
        <begin position="13"/>
        <end position="23"/>
    </location>
</feature>
<feature type="region of interest" description="Disordered" evidence="9">
    <location>
        <begin position="1"/>
        <end position="212"/>
    </location>
</feature>
<name>A0A8K0JIC1_9TREE</name>
<keyword evidence="12" id="KW-1185">Reference proteome</keyword>
<keyword evidence="7" id="KW-1208">Phospholipid metabolism</keyword>
<dbReference type="Proteomes" id="UP000812966">
    <property type="component" value="Unassembled WGS sequence"/>
</dbReference>
<dbReference type="EMBL" id="JABELV010000102">
    <property type="protein sequence ID" value="KAG7530991.1"/>
    <property type="molecule type" value="Genomic_DNA"/>
</dbReference>
<dbReference type="PANTHER" id="PTHR10739">
    <property type="entry name" value="CYTIDYLYLTRANSFERASE"/>
    <property type="match status" value="1"/>
</dbReference>
<dbReference type="InterPro" id="IPR045049">
    <property type="entry name" value="Pcy1-like"/>
</dbReference>
<protein>
    <recommendedName>
        <fullName evidence="8">choline-phosphate cytidylyltransferase</fullName>
        <ecNumber evidence="8">2.7.7.15</ecNumber>
    </recommendedName>
</protein>
<reference evidence="11" key="1">
    <citation type="submission" date="2020-04" db="EMBL/GenBank/DDBJ databases">
        <title>Analysis of mating type loci in Filobasidium floriforme.</title>
        <authorList>
            <person name="Nowrousian M."/>
        </authorList>
    </citation>
    <scope>NUCLEOTIDE SEQUENCE</scope>
    <source>
        <strain evidence="11">CBS 6242</strain>
    </source>
</reference>
<dbReference type="SUPFAM" id="SSF52374">
    <property type="entry name" value="Nucleotidylyl transferase"/>
    <property type="match status" value="1"/>
</dbReference>
<sequence length="429" mass="47047">MSASAFLSNQALKPRKRQTHNQHRQGVSTSSSRDASDEEDDSPTDDNSSTVGSVKPSARPAIPPSPLKSATGRKPSGTPVVHPRLAEVSDAEFSEALDSPTYDGDVESTHLPSSLAQATLQAQQHGRAQPPVAPPLSTSSTDASLPDEEKVRREPTPQARQPEIGDTSPRDAISHPLPISHLAPPESVASHSLKPKSSDHGPAKMTSPPEHLSVEDIRSFVRRAIEGKGDVDGVIRTWRTSEPATDRPVRIYADGVYDLFHFGHALQLRQAKLSFPNVHLVVGVCSDQLCADQKSGPAMTHAERCEAVSHCRWVDEVAPEAPWEVDQAWIDRYNIDYVAHDELVYAAKGKVDVYDFVKKQGKFLPTRRTPSISTSDLLERIVRGYRDGFFDSKLEKNGHPELMASDVDWDSSASNERKARRKVAGHKHS</sequence>
<evidence type="ECO:0000256" key="6">
    <source>
        <dbReference type="ARBA" id="ARBA00023209"/>
    </source>
</evidence>
<accession>A0A8K0JIC1</accession>
<dbReference type="PANTHER" id="PTHR10739:SF13">
    <property type="entry name" value="CHOLINE-PHOSPHATE CYTIDYLYLTRANSFERASE"/>
    <property type="match status" value="1"/>
</dbReference>
<dbReference type="InterPro" id="IPR004821">
    <property type="entry name" value="Cyt_trans-like"/>
</dbReference>
<keyword evidence="6" id="KW-0594">Phospholipid biosynthesis</keyword>
<dbReference type="GO" id="GO:0031210">
    <property type="term" value="F:phosphatidylcholine binding"/>
    <property type="evidence" value="ECO:0007669"/>
    <property type="project" value="TreeGrafter"/>
</dbReference>
<dbReference type="EC" id="2.7.7.15" evidence="8"/>
<comment type="similarity">
    <text evidence="1">Belongs to the cytidylyltransferase family.</text>
</comment>
<dbReference type="Pfam" id="PF01467">
    <property type="entry name" value="CTP_transf_like"/>
    <property type="match status" value="1"/>
</dbReference>
<dbReference type="AlphaFoldDB" id="A0A8K0JIC1"/>
<dbReference type="Gene3D" id="3.40.50.620">
    <property type="entry name" value="HUPs"/>
    <property type="match status" value="1"/>
</dbReference>
<dbReference type="GO" id="GO:0004105">
    <property type="term" value="F:choline-phosphate cytidylyltransferase activity"/>
    <property type="evidence" value="ECO:0007669"/>
    <property type="project" value="UniProtKB-EC"/>
</dbReference>
<evidence type="ECO:0000313" key="11">
    <source>
        <dbReference type="EMBL" id="KAG7530991.1"/>
    </source>
</evidence>
<keyword evidence="5" id="KW-0443">Lipid metabolism</keyword>
<evidence type="ECO:0000256" key="1">
    <source>
        <dbReference type="ARBA" id="ARBA00010101"/>
    </source>
</evidence>
<evidence type="ECO:0000256" key="5">
    <source>
        <dbReference type="ARBA" id="ARBA00023098"/>
    </source>
</evidence>
<feature type="compositionally biased region" description="Polar residues" evidence="9">
    <location>
        <begin position="1"/>
        <end position="11"/>
    </location>
</feature>
<feature type="compositionally biased region" description="Basic residues" evidence="9">
    <location>
        <begin position="418"/>
        <end position="429"/>
    </location>
</feature>
<dbReference type="InterPro" id="IPR014729">
    <property type="entry name" value="Rossmann-like_a/b/a_fold"/>
</dbReference>
<dbReference type="InterPro" id="IPR041723">
    <property type="entry name" value="CCT"/>
</dbReference>
<gene>
    <name evidence="11" type="ORF">FFLO_04662</name>
</gene>
<dbReference type="CDD" id="cd02174">
    <property type="entry name" value="CCT"/>
    <property type="match status" value="1"/>
</dbReference>
<evidence type="ECO:0000256" key="8">
    <source>
        <dbReference type="ARBA" id="ARBA00026101"/>
    </source>
</evidence>